<dbReference type="EMBL" id="CP029189">
    <property type="protein sequence ID" value="QES52973.1"/>
    <property type="molecule type" value="Genomic_DNA"/>
</dbReference>
<evidence type="ECO:0008006" key="3">
    <source>
        <dbReference type="Google" id="ProtNLM"/>
    </source>
</evidence>
<proteinExistence type="predicted"/>
<evidence type="ECO:0000313" key="1">
    <source>
        <dbReference type="EMBL" id="QES52973.1"/>
    </source>
</evidence>
<reference evidence="1 2" key="1">
    <citation type="submission" date="2018-05" db="EMBL/GenBank/DDBJ databases">
        <title>Streptomyces venezuelae.</title>
        <authorList>
            <person name="Kim W."/>
            <person name="Lee N."/>
            <person name="Cho B.-K."/>
        </authorList>
    </citation>
    <scope>NUCLEOTIDE SEQUENCE [LARGE SCALE GENOMIC DNA]</scope>
    <source>
        <strain evidence="1 2">ATCC 21018</strain>
    </source>
</reference>
<protein>
    <recommendedName>
        <fullName evidence="3">Immunity protein 49</fullName>
    </recommendedName>
</protein>
<gene>
    <name evidence="1" type="ORF">DEJ51_00765</name>
</gene>
<dbReference type="Proteomes" id="UP000324101">
    <property type="component" value="Chromosome"/>
</dbReference>
<dbReference type="AlphaFoldDB" id="A0A5P2DE02"/>
<dbReference type="OrthoDB" id="4280744at2"/>
<evidence type="ECO:0000313" key="2">
    <source>
        <dbReference type="Proteomes" id="UP000324101"/>
    </source>
</evidence>
<accession>A0A5P2DE02</accession>
<organism evidence="1 2">
    <name type="scientific">Streptomyces venezuelae</name>
    <dbReference type="NCBI Taxonomy" id="54571"/>
    <lineage>
        <taxon>Bacteria</taxon>
        <taxon>Bacillati</taxon>
        <taxon>Actinomycetota</taxon>
        <taxon>Actinomycetes</taxon>
        <taxon>Kitasatosporales</taxon>
        <taxon>Streptomycetaceae</taxon>
        <taxon>Streptomyces</taxon>
    </lineage>
</organism>
<dbReference type="InterPro" id="IPR029074">
    <property type="entry name" value="Imm49"/>
</dbReference>
<name>A0A5P2DE02_STRVZ</name>
<dbReference type="Pfam" id="PF15575">
    <property type="entry name" value="Imm49"/>
    <property type="match status" value="1"/>
</dbReference>
<sequence>MREVARHEVGENVALRALENIGSRTFGRWHSLRYGSLSIKGIQEMGDELLDHVGALSLQDPQLESAPGRLALATAAECALGVLTLGTCPGGDFEISFPLIDEELSSEDFAFGDAVDLAPTAQVWVDAFALTVITGLVREPARVIGPLLKTDYAPMFHAGLPHSSLSSVSDPAELAEMDALCGYLHLVERPRSPWVASGVSPLRKPDAQERAAAAARLDGAGTLTPDQRLLRVLLDDDRPAFERALAGRLLEHRDNADGAGAAPRTLLPVTVIALAALAVQAHGWELDVHSGYLPAGLLRAQRA</sequence>